<feature type="domain" description="N-terminal" evidence="2">
    <location>
        <begin position="49"/>
        <end position="164"/>
    </location>
</feature>
<dbReference type="Pfam" id="PF18818">
    <property type="entry name" value="MPTase-PolyVal"/>
    <property type="match status" value="1"/>
</dbReference>
<evidence type="ECO:0000313" key="4">
    <source>
        <dbReference type="EMBL" id="GIU52294.1"/>
    </source>
</evidence>
<evidence type="ECO:0000259" key="3">
    <source>
        <dbReference type="Pfam" id="PF18818"/>
    </source>
</evidence>
<evidence type="ECO:0000313" key="5">
    <source>
        <dbReference type="Proteomes" id="UP000887104"/>
    </source>
</evidence>
<evidence type="ECO:0000259" key="2">
    <source>
        <dbReference type="Pfam" id="PF08401"/>
    </source>
</evidence>
<evidence type="ECO:0008006" key="6">
    <source>
        <dbReference type="Google" id="ProtNLM"/>
    </source>
</evidence>
<reference evidence="4" key="1">
    <citation type="submission" date="2021-05" db="EMBL/GenBank/DDBJ databases">
        <title>Molecular characterization for Shewanella algae harboring chromosomal blaOXA-55-like strains isolated from clinical and environment sample.</title>
        <authorList>
            <person name="Ohama Y."/>
            <person name="Aoki K."/>
            <person name="Harada S."/>
            <person name="Moriya K."/>
            <person name="Ishii Y."/>
            <person name="Tateda K."/>
        </authorList>
    </citation>
    <scope>NUCLEOTIDE SEQUENCE</scope>
    <source>
        <strain evidence="4">JCM 11563</strain>
    </source>
</reference>
<sequence length="333" mass="37386">MTNSIPAQATHTNTHQVAVSLKKQAGSPKPDISKSKKRKAKKVVKPAFDMYQEVTNQMIEALENGVKPWVCPWKTSGGFGGLPVNYQSKKTYSGINILLLWSAASKLGFTSNYWLTFKQALDVGANVRKGEKGTRIVFYKMLEVEDRNTGEKENIPMLKSFVVFNANQIDGLDIESEITTDNTAPFEAIEHVELFINATGAKITEQGEKAYFRPSTDEIVLPSRERFNDNLDFYCTALHELTHWTGAKHRLDRIKNSRFGSNEYAFEELIAELGASFLMAGLNISGEVQHESYIASWLEQLKNDKRYIFKAASAASKAHQYLIESTTEQQKAA</sequence>
<comment type="caution">
    <text evidence="4">The sequence shown here is derived from an EMBL/GenBank/DDBJ whole genome shotgun (WGS) entry which is preliminary data.</text>
</comment>
<proteinExistence type="predicted"/>
<feature type="region of interest" description="Disordered" evidence="1">
    <location>
        <begin position="1"/>
        <end position="38"/>
    </location>
</feature>
<dbReference type="Proteomes" id="UP000887104">
    <property type="component" value="Unassembled WGS sequence"/>
</dbReference>
<dbReference type="InterPro" id="IPR041459">
    <property type="entry name" value="MPTase-PolyVal"/>
</dbReference>
<dbReference type="Pfam" id="PF08401">
    <property type="entry name" value="ArdcN"/>
    <property type="match status" value="1"/>
</dbReference>
<evidence type="ECO:0000256" key="1">
    <source>
        <dbReference type="SAM" id="MobiDB-lite"/>
    </source>
</evidence>
<dbReference type="RefSeq" id="WP_220783427.1">
    <property type="nucleotide sequence ID" value="NZ_BPEY01000170.1"/>
</dbReference>
<gene>
    <name evidence="4" type="ORF">TUM4438_44640</name>
</gene>
<dbReference type="InterPro" id="IPR017113">
    <property type="entry name" value="Antirestriction_ArdC"/>
</dbReference>
<organism evidence="4 5">
    <name type="scientific">Shewanella sairae</name>
    <dbReference type="NCBI Taxonomy" id="190310"/>
    <lineage>
        <taxon>Bacteria</taxon>
        <taxon>Pseudomonadati</taxon>
        <taxon>Pseudomonadota</taxon>
        <taxon>Gammaproteobacteria</taxon>
        <taxon>Alteromonadales</taxon>
        <taxon>Shewanellaceae</taxon>
        <taxon>Shewanella</taxon>
    </lineage>
</organism>
<keyword evidence="5" id="KW-1185">Reference proteome</keyword>
<feature type="domain" description="Polyvalent protein metallopeptidase" evidence="3">
    <location>
        <begin position="190"/>
        <end position="313"/>
    </location>
</feature>
<dbReference type="InterPro" id="IPR013610">
    <property type="entry name" value="ArdC_N"/>
</dbReference>
<name>A0ABQ4PRJ6_9GAMM</name>
<feature type="compositionally biased region" description="Polar residues" evidence="1">
    <location>
        <begin position="1"/>
        <end position="17"/>
    </location>
</feature>
<dbReference type="PIRSF" id="PIRSF037112">
    <property type="entry name" value="Antirestriction_ArdC"/>
    <property type="match status" value="1"/>
</dbReference>
<accession>A0ABQ4PRJ6</accession>
<dbReference type="EMBL" id="BPEY01000170">
    <property type="protein sequence ID" value="GIU52294.1"/>
    <property type="molecule type" value="Genomic_DNA"/>
</dbReference>
<protein>
    <recommendedName>
        <fullName evidence="6">DUF1738 domain-containing protein</fullName>
    </recommendedName>
</protein>